<evidence type="ECO:0000313" key="12">
    <source>
        <dbReference type="Proteomes" id="UP001213000"/>
    </source>
</evidence>
<gene>
    <name evidence="11" type="ORF">NP233_g12645</name>
</gene>
<dbReference type="InterPro" id="IPR014001">
    <property type="entry name" value="Helicase_ATP-bd"/>
</dbReference>
<dbReference type="AlphaFoldDB" id="A0AAD5VFB5"/>
<keyword evidence="4" id="KW-0067">ATP-binding</keyword>
<keyword evidence="12" id="KW-1185">Reference proteome</keyword>
<dbReference type="EMBL" id="JANIEX010001915">
    <property type="protein sequence ID" value="KAJ3553427.1"/>
    <property type="molecule type" value="Genomic_DNA"/>
</dbReference>
<dbReference type="InterPro" id="IPR011009">
    <property type="entry name" value="Kinase-like_dom_sf"/>
</dbReference>
<dbReference type="PROSITE" id="PS50011">
    <property type="entry name" value="PROTEIN_KINASE_DOM"/>
    <property type="match status" value="1"/>
</dbReference>
<dbReference type="Proteomes" id="UP001213000">
    <property type="component" value="Unassembled WGS sequence"/>
</dbReference>
<feature type="domain" description="Protein kinase" evidence="8">
    <location>
        <begin position="166"/>
        <end position="411"/>
    </location>
</feature>
<dbReference type="Pfam" id="PF00271">
    <property type="entry name" value="Helicase_C"/>
    <property type="match status" value="1"/>
</dbReference>
<dbReference type="PROSITE" id="PS51192">
    <property type="entry name" value="HELICASE_ATP_BIND_1"/>
    <property type="match status" value="1"/>
</dbReference>
<evidence type="ECO:0000256" key="5">
    <source>
        <dbReference type="ARBA" id="ARBA00034617"/>
    </source>
</evidence>
<evidence type="ECO:0000256" key="7">
    <source>
        <dbReference type="SAM" id="MobiDB-lite"/>
    </source>
</evidence>
<comment type="caution">
    <text evidence="11">The sequence shown here is derived from an EMBL/GenBank/DDBJ whole genome shotgun (WGS) entry which is preliminary data.</text>
</comment>
<evidence type="ECO:0000256" key="1">
    <source>
        <dbReference type="ARBA" id="ARBA00005446"/>
    </source>
</evidence>
<protein>
    <recommendedName>
        <fullName evidence="6">DNA 3'-5' helicase</fullName>
        <ecNumber evidence="6">5.6.2.4</ecNumber>
    </recommendedName>
</protein>
<proteinExistence type="inferred from homology"/>
<evidence type="ECO:0000256" key="3">
    <source>
        <dbReference type="ARBA" id="ARBA00022741"/>
    </source>
</evidence>
<dbReference type="GO" id="GO:0005694">
    <property type="term" value="C:chromosome"/>
    <property type="evidence" value="ECO:0007669"/>
    <property type="project" value="TreeGrafter"/>
</dbReference>
<dbReference type="GO" id="GO:0003676">
    <property type="term" value="F:nucleic acid binding"/>
    <property type="evidence" value="ECO:0007669"/>
    <property type="project" value="InterPro"/>
</dbReference>
<evidence type="ECO:0000313" key="11">
    <source>
        <dbReference type="EMBL" id="KAJ3553427.1"/>
    </source>
</evidence>
<dbReference type="GO" id="GO:0043138">
    <property type="term" value="F:3'-5' DNA helicase activity"/>
    <property type="evidence" value="ECO:0007669"/>
    <property type="project" value="UniProtKB-EC"/>
</dbReference>
<dbReference type="InterPro" id="IPR000719">
    <property type="entry name" value="Prot_kinase_dom"/>
</dbReference>
<dbReference type="SMART" id="SM00487">
    <property type="entry name" value="DEXDc"/>
    <property type="match status" value="1"/>
</dbReference>
<dbReference type="Gene3D" id="3.40.50.300">
    <property type="entry name" value="P-loop containing nucleotide triphosphate hydrolases"/>
    <property type="match status" value="2"/>
</dbReference>
<dbReference type="Pfam" id="PF07714">
    <property type="entry name" value="PK_Tyr_Ser-Thr"/>
    <property type="match status" value="1"/>
</dbReference>
<dbReference type="InterPro" id="IPR011545">
    <property type="entry name" value="DEAD/DEAH_box_helicase_dom"/>
</dbReference>
<dbReference type="PANTHER" id="PTHR13710:SF154">
    <property type="entry name" value="RECQ HELICASE, PUTATIVE (AFU_ORTHOLOGUE AFUA_6G14720)-RELATED"/>
    <property type="match status" value="1"/>
</dbReference>
<evidence type="ECO:0000259" key="8">
    <source>
        <dbReference type="PROSITE" id="PS50011"/>
    </source>
</evidence>
<dbReference type="GO" id="GO:0000724">
    <property type="term" value="P:double-strand break repair via homologous recombination"/>
    <property type="evidence" value="ECO:0007669"/>
    <property type="project" value="TreeGrafter"/>
</dbReference>
<sequence length="1094" mass="124616">MAAKQAGFIPVTTQNDEQETDWLTDPNTQFAWGMMPVGSSLARRLMWWLERLGKEERVYSVNRISSDEHQRPQTNIIYPADSESGSDKKQFGDKVGLEAIQCLEEDTSRFDLLGEVLEVLPGILSAAEKRKALQSLKSDQAQIIVDFLYLILSSPSLLGGSPAWLRKHALIVLRRLCGNVLRYPRCNNLTDIRCLSLEGMGGSLTLHSPNGKETVLWGQLEHPNVTPFYGVFLLDETRVYGQICLVSPSWMENGNIRVYLQKHPESDRKALICDVANGLNYLHGESIIHGDLKGWITATAPAGRTFGWLSPELLRDNAIPTRKSDIWAFGCVCYEILTRLTPFHECATDYHIIRKLILQELPARVGDDKGLGPSDRVDPRMRQLIYWCWDLKPSDRPTCVEILSKLTVELFQTGSQCHEGSAETLEPTSEGASCFRETMRRSAVHPDLHQVLMALKRATQDSYPADRMFYSPLPSPEQIRADVIKRFEIHPCLYQIHDALAQLRGEDCITIAATGSGKTLTFWIPLLYLPKKAFIFLITALNILGDQNVKELEQYNFTAINLTAENCTDEVFKKIANRDYQVIIVSPERILKDRRFTTLWENKKFLSKLFGASIDEGHCFSEWGAEFRPEYAQLATMPKHILTDIKNKLRMQNSVNTIIRRSNERKDIQLVVERMQYPANSFLDLRRILNLGAGKPKKFMVFVNKRRDAELIVEELWKDIDKTLRDKVAWFHSGMSTEFCEEYIRILRDGEVWGLVCTDAAGMGLDLPDVELVIQWRYMPSLCTLMQQLGRTARGQGVTAVGIYLVEPVYFDDHKRKQKWNNVEDEEGDEDDDQIPVKLVRLEGGSSSVSVEAPRSEDTEDLPATDIKKDPKSIPFPKNRNRSDAEFEEEVMDLYINSKTCSVCRRAVSNRYFENHLAEGRYDDCGCIRCESAEEATQSHCCDVCEPSAFEIPHFTQEPPCVIRSRRMKVPALSIEEMDDKALELKRLLCGWRVTQMKIRDLEDKEFFGPQQVMSERVLWRIVDLGHARKLTDTSVLIKQVQWVDVAEFAQEIIGIVHSVYPILPQPPKPPPKNPTRKAPSKPRISVMGLSAVA</sequence>
<dbReference type="GO" id="GO:0005737">
    <property type="term" value="C:cytoplasm"/>
    <property type="evidence" value="ECO:0007669"/>
    <property type="project" value="TreeGrafter"/>
</dbReference>
<dbReference type="GO" id="GO:0004672">
    <property type="term" value="F:protein kinase activity"/>
    <property type="evidence" value="ECO:0007669"/>
    <property type="project" value="InterPro"/>
</dbReference>
<feature type="domain" description="Helicase C-terminal" evidence="10">
    <location>
        <begin position="684"/>
        <end position="843"/>
    </location>
</feature>
<dbReference type="PROSITE" id="PS51194">
    <property type="entry name" value="HELICASE_CTER"/>
    <property type="match status" value="1"/>
</dbReference>
<evidence type="ECO:0000259" key="10">
    <source>
        <dbReference type="PROSITE" id="PS51194"/>
    </source>
</evidence>
<evidence type="ECO:0000256" key="4">
    <source>
        <dbReference type="ARBA" id="ARBA00022840"/>
    </source>
</evidence>
<dbReference type="Pfam" id="PF00270">
    <property type="entry name" value="DEAD"/>
    <property type="match status" value="1"/>
</dbReference>
<comment type="similarity">
    <text evidence="2">Belongs to the protein kinase superfamily. TKL Ser/Thr protein kinase family. ROCO subfamily.</text>
</comment>
<comment type="similarity">
    <text evidence="1">Belongs to the helicase family. RecQ subfamily.</text>
</comment>
<dbReference type="InterPro" id="IPR027417">
    <property type="entry name" value="P-loop_NTPase"/>
</dbReference>
<evidence type="ECO:0000256" key="2">
    <source>
        <dbReference type="ARBA" id="ARBA00008171"/>
    </source>
</evidence>
<dbReference type="InterPro" id="IPR001245">
    <property type="entry name" value="Ser-Thr/Tyr_kinase_cat_dom"/>
</dbReference>
<evidence type="ECO:0000259" key="9">
    <source>
        <dbReference type="PROSITE" id="PS51192"/>
    </source>
</evidence>
<feature type="region of interest" description="Disordered" evidence="7">
    <location>
        <begin position="1065"/>
        <end position="1094"/>
    </location>
</feature>
<dbReference type="SUPFAM" id="SSF56112">
    <property type="entry name" value="Protein kinase-like (PK-like)"/>
    <property type="match status" value="1"/>
</dbReference>
<feature type="region of interest" description="Disordered" evidence="7">
    <location>
        <begin position="844"/>
        <end position="880"/>
    </location>
</feature>
<dbReference type="Gene3D" id="1.10.510.10">
    <property type="entry name" value="Transferase(Phosphotransferase) domain 1"/>
    <property type="match status" value="2"/>
</dbReference>
<reference evidence="11" key="1">
    <citation type="submission" date="2022-07" db="EMBL/GenBank/DDBJ databases">
        <title>Genome Sequence of Leucocoprinus birnbaumii.</title>
        <authorList>
            <person name="Buettner E."/>
        </authorList>
    </citation>
    <scope>NUCLEOTIDE SEQUENCE</scope>
    <source>
        <strain evidence="11">VT141</strain>
    </source>
</reference>
<evidence type="ECO:0000256" key="6">
    <source>
        <dbReference type="ARBA" id="ARBA00034808"/>
    </source>
</evidence>
<dbReference type="GO" id="GO:0009378">
    <property type="term" value="F:four-way junction helicase activity"/>
    <property type="evidence" value="ECO:0007669"/>
    <property type="project" value="TreeGrafter"/>
</dbReference>
<dbReference type="InterPro" id="IPR001650">
    <property type="entry name" value="Helicase_C-like"/>
</dbReference>
<accession>A0AAD5VFB5</accession>
<organism evidence="11 12">
    <name type="scientific">Leucocoprinus birnbaumii</name>
    <dbReference type="NCBI Taxonomy" id="56174"/>
    <lineage>
        <taxon>Eukaryota</taxon>
        <taxon>Fungi</taxon>
        <taxon>Dikarya</taxon>
        <taxon>Basidiomycota</taxon>
        <taxon>Agaricomycotina</taxon>
        <taxon>Agaricomycetes</taxon>
        <taxon>Agaricomycetidae</taxon>
        <taxon>Agaricales</taxon>
        <taxon>Agaricineae</taxon>
        <taxon>Agaricaceae</taxon>
        <taxon>Leucocoprinus</taxon>
    </lineage>
</organism>
<dbReference type="EC" id="5.6.2.4" evidence="6"/>
<keyword evidence="3" id="KW-0547">Nucleotide-binding</keyword>
<feature type="domain" description="Helicase ATP-binding" evidence="9">
    <location>
        <begin position="499"/>
        <end position="655"/>
    </location>
</feature>
<dbReference type="GO" id="GO:0005524">
    <property type="term" value="F:ATP binding"/>
    <property type="evidence" value="ECO:0007669"/>
    <property type="project" value="UniProtKB-KW"/>
</dbReference>
<dbReference type="PANTHER" id="PTHR13710">
    <property type="entry name" value="DNA HELICASE RECQ FAMILY MEMBER"/>
    <property type="match status" value="1"/>
</dbReference>
<feature type="compositionally biased region" description="Pro residues" evidence="7">
    <location>
        <begin position="1065"/>
        <end position="1074"/>
    </location>
</feature>
<name>A0AAD5VFB5_9AGAR</name>
<dbReference type="Pfam" id="PF00069">
    <property type="entry name" value="Pkinase"/>
    <property type="match status" value="1"/>
</dbReference>
<comment type="catalytic activity">
    <reaction evidence="5">
        <text>Couples ATP hydrolysis with the unwinding of duplex DNA by translocating in the 3'-5' direction.</text>
        <dbReference type="EC" id="5.6.2.4"/>
    </reaction>
</comment>
<dbReference type="SUPFAM" id="SSF52540">
    <property type="entry name" value="P-loop containing nucleoside triphosphate hydrolases"/>
    <property type="match status" value="1"/>
</dbReference>
<dbReference type="SMART" id="SM00490">
    <property type="entry name" value="HELICc"/>
    <property type="match status" value="1"/>
</dbReference>